<dbReference type="RefSeq" id="WP_288184157.1">
    <property type="nucleotide sequence ID" value="NZ_LT608335.1"/>
</dbReference>
<keyword evidence="1" id="KW-0949">S-adenosyl-L-methionine</keyword>
<dbReference type="CDD" id="cd01335">
    <property type="entry name" value="Radical_SAM"/>
    <property type="match status" value="1"/>
</dbReference>
<dbReference type="SMART" id="SM00729">
    <property type="entry name" value="Elp3"/>
    <property type="match status" value="1"/>
</dbReference>
<dbReference type="SFLD" id="SFLDG01386">
    <property type="entry name" value="main_SPASM_domain-containing"/>
    <property type="match status" value="1"/>
</dbReference>
<dbReference type="NCBIfam" id="TIGR04085">
    <property type="entry name" value="rSAM_more_4Fe4S"/>
    <property type="match status" value="1"/>
</dbReference>
<gene>
    <name evidence="6" type="ORF">KL86SPO_31186</name>
</gene>
<dbReference type="PANTHER" id="PTHR11228:SF7">
    <property type="entry name" value="PQQA PEPTIDE CYCLASE"/>
    <property type="match status" value="1"/>
</dbReference>
<name>A0A212LU26_9FIRM</name>
<dbReference type="GO" id="GO:0051536">
    <property type="term" value="F:iron-sulfur cluster binding"/>
    <property type="evidence" value="ECO:0007669"/>
    <property type="project" value="UniProtKB-KW"/>
</dbReference>
<dbReference type="InterPro" id="IPR050377">
    <property type="entry name" value="Radical_SAM_PqqE_MftC-like"/>
</dbReference>
<dbReference type="InterPro" id="IPR007197">
    <property type="entry name" value="rSAM"/>
</dbReference>
<evidence type="ECO:0000256" key="4">
    <source>
        <dbReference type="ARBA" id="ARBA00023014"/>
    </source>
</evidence>
<dbReference type="AlphaFoldDB" id="A0A212LU26"/>
<dbReference type="Pfam" id="PF04055">
    <property type="entry name" value="Radical_SAM"/>
    <property type="match status" value="1"/>
</dbReference>
<proteinExistence type="predicted"/>
<reference evidence="6" key="1">
    <citation type="submission" date="2016-08" db="EMBL/GenBank/DDBJ databases">
        <authorList>
            <person name="Seilhamer J.J."/>
        </authorList>
    </citation>
    <scope>NUCLEOTIDE SEQUENCE</scope>
    <source>
        <strain evidence="6">86</strain>
    </source>
</reference>
<protein>
    <submittedName>
        <fullName evidence="6">Radical SAM domain protein</fullName>
    </submittedName>
</protein>
<dbReference type="Pfam" id="PF13186">
    <property type="entry name" value="SPASM"/>
    <property type="match status" value="1"/>
</dbReference>
<keyword evidence="3" id="KW-0408">Iron</keyword>
<keyword evidence="2" id="KW-0479">Metal-binding</keyword>
<dbReference type="InterPro" id="IPR013785">
    <property type="entry name" value="Aldolase_TIM"/>
</dbReference>
<evidence type="ECO:0000256" key="3">
    <source>
        <dbReference type="ARBA" id="ARBA00023004"/>
    </source>
</evidence>
<feature type="domain" description="Radical SAM core" evidence="5">
    <location>
        <begin position="148"/>
        <end position="372"/>
    </location>
</feature>
<evidence type="ECO:0000256" key="2">
    <source>
        <dbReference type="ARBA" id="ARBA00022723"/>
    </source>
</evidence>
<dbReference type="CDD" id="cd21109">
    <property type="entry name" value="SPASM"/>
    <property type="match status" value="1"/>
</dbReference>
<keyword evidence="4" id="KW-0411">Iron-sulfur</keyword>
<dbReference type="GO" id="GO:0046872">
    <property type="term" value="F:metal ion binding"/>
    <property type="evidence" value="ECO:0007669"/>
    <property type="project" value="UniProtKB-KW"/>
</dbReference>
<accession>A0A212LU26</accession>
<sequence>MYFKQKSNVIFRNYESFGYITDNRNFGYKQANNDRNDIGDKIVSQSGAVFLSVLGEKPQTLDDLAKKISMQFKNVDIETIKIDAREFYCLLELDGFVVSGETLQECNEKDSRFSYKVMKPKNENKDCSPTKGFEKSTQEFFDEYFENEPQLTNLHIEITSKCNERCVHCYIPHDNKVNHIKPDLFYNILEQCKKMNLLHVTLSGGEPMMHNHFIDFLKKCNEYNFSVNVLSNLTLLNKDIIEEMKRNCLLSVQVSLYSMDSNIHDAITQIKGSFEKTKNAILKLKDNDIPLQISCPIMKQNINCYNDVIDWGKTHNINVGSDYVIIARYNHTIQNLSNRLSINDVKEVINQRIVSEPNYLELMEKEAEKKKNMNPEDIVCSVCHSSICIADNGNVYPCAGWQDYVVGNVNKKSLNDIWNNSIKVQYLRSLCKRDFPKCIHCPESEFCTMCMVRNANEHPLGDPLAVNEYFCNIAKLNKKMVLESKCNIL</sequence>
<dbReference type="Gene3D" id="3.20.20.70">
    <property type="entry name" value="Aldolase class I"/>
    <property type="match status" value="1"/>
</dbReference>
<dbReference type="InterPro" id="IPR006638">
    <property type="entry name" value="Elp3/MiaA/NifB-like_rSAM"/>
</dbReference>
<dbReference type="InterPro" id="IPR023885">
    <property type="entry name" value="4Fe4S-binding_SPASM_dom"/>
</dbReference>
<evidence type="ECO:0000313" key="6">
    <source>
        <dbReference type="EMBL" id="SCM81007.1"/>
    </source>
</evidence>
<dbReference type="PROSITE" id="PS51918">
    <property type="entry name" value="RADICAL_SAM"/>
    <property type="match status" value="1"/>
</dbReference>
<dbReference type="GO" id="GO:0003824">
    <property type="term" value="F:catalytic activity"/>
    <property type="evidence" value="ECO:0007669"/>
    <property type="project" value="InterPro"/>
</dbReference>
<dbReference type="EMBL" id="FMJE01000003">
    <property type="protein sequence ID" value="SCM81007.1"/>
    <property type="molecule type" value="Genomic_DNA"/>
</dbReference>
<dbReference type="PANTHER" id="PTHR11228">
    <property type="entry name" value="RADICAL SAM DOMAIN PROTEIN"/>
    <property type="match status" value="1"/>
</dbReference>
<dbReference type="SFLD" id="SFLDS00029">
    <property type="entry name" value="Radical_SAM"/>
    <property type="match status" value="1"/>
</dbReference>
<dbReference type="SFLD" id="SFLDG01067">
    <property type="entry name" value="SPASM/twitch_domain_containing"/>
    <property type="match status" value="1"/>
</dbReference>
<evidence type="ECO:0000259" key="5">
    <source>
        <dbReference type="PROSITE" id="PS51918"/>
    </source>
</evidence>
<dbReference type="InterPro" id="IPR058240">
    <property type="entry name" value="rSAM_sf"/>
</dbReference>
<evidence type="ECO:0000256" key="1">
    <source>
        <dbReference type="ARBA" id="ARBA00022691"/>
    </source>
</evidence>
<organism evidence="6">
    <name type="scientific">uncultured Sporomusa sp</name>
    <dbReference type="NCBI Taxonomy" id="307249"/>
    <lineage>
        <taxon>Bacteria</taxon>
        <taxon>Bacillati</taxon>
        <taxon>Bacillota</taxon>
        <taxon>Negativicutes</taxon>
        <taxon>Selenomonadales</taxon>
        <taxon>Sporomusaceae</taxon>
        <taxon>Sporomusa</taxon>
        <taxon>environmental samples</taxon>
    </lineage>
</organism>
<dbReference type="SUPFAM" id="SSF102114">
    <property type="entry name" value="Radical SAM enzymes"/>
    <property type="match status" value="1"/>
</dbReference>